<comment type="caution">
    <text evidence="1">The sequence shown here is derived from an EMBL/GenBank/DDBJ whole genome shotgun (WGS) entry which is preliminary data.</text>
</comment>
<proteinExistence type="predicted"/>
<accession>A0ABU5DN74</accession>
<gene>
    <name evidence="1" type="ORF">SNE35_24845</name>
</gene>
<dbReference type="RefSeq" id="WP_320425709.1">
    <property type="nucleotide sequence ID" value="NZ_JAXCLA010000008.1"/>
</dbReference>
<dbReference type="Proteomes" id="UP001285263">
    <property type="component" value="Unassembled WGS sequence"/>
</dbReference>
<organism evidence="1 2">
    <name type="scientific">Roseateles agri</name>
    <dbReference type="NCBI Taxonomy" id="3098619"/>
    <lineage>
        <taxon>Bacteria</taxon>
        <taxon>Pseudomonadati</taxon>
        <taxon>Pseudomonadota</taxon>
        <taxon>Betaproteobacteria</taxon>
        <taxon>Burkholderiales</taxon>
        <taxon>Sphaerotilaceae</taxon>
        <taxon>Roseateles</taxon>
    </lineage>
</organism>
<dbReference type="EMBL" id="JAXCLA010000008">
    <property type="protein sequence ID" value="MDY0747755.1"/>
    <property type="molecule type" value="Genomic_DNA"/>
</dbReference>
<name>A0ABU5DN74_9BURK</name>
<sequence length="98" mass="11271">MDDAFDRSGIWLIGREAHKLRTQRKHVANWNGVLLGRELVTYYKQWSQIPMSSIGVLTCKHADSDIKAGSRQRNAEHIYARGITETLQRLELIRAGHE</sequence>
<reference evidence="1 2" key="1">
    <citation type="submission" date="2023-11" db="EMBL/GenBank/DDBJ databases">
        <title>Paucibacter sp. nov., isolated from fresh soil in Korea.</title>
        <authorList>
            <person name="Le N.T.T."/>
        </authorList>
    </citation>
    <scope>NUCLEOTIDE SEQUENCE [LARGE SCALE GENOMIC DNA]</scope>
    <source>
        <strain evidence="1 2">R3-3</strain>
    </source>
</reference>
<evidence type="ECO:0000313" key="2">
    <source>
        <dbReference type="Proteomes" id="UP001285263"/>
    </source>
</evidence>
<protein>
    <submittedName>
        <fullName evidence="1">Uncharacterized protein</fullName>
    </submittedName>
</protein>
<keyword evidence="2" id="KW-1185">Reference proteome</keyword>
<evidence type="ECO:0000313" key="1">
    <source>
        <dbReference type="EMBL" id="MDY0747755.1"/>
    </source>
</evidence>